<dbReference type="GO" id="GO:0031179">
    <property type="term" value="P:peptide modification"/>
    <property type="evidence" value="ECO:0007669"/>
    <property type="project" value="InterPro"/>
</dbReference>
<reference evidence="6" key="1">
    <citation type="submission" date="2020-06" db="EMBL/GenBank/DDBJ databases">
        <authorList>
            <person name="Li T."/>
            <person name="Hu X."/>
            <person name="Zhang T."/>
            <person name="Song X."/>
            <person name="Zhang H."/>
            <person name="Dai N."/>
            <person name="Sheng W."/>
            <person name="Hou X."/>
            <person name="Wei L."/>
        </authorList>
    </citation>
    <scope>NUCLEOTIDE SEQUENCE</scope>
    <source>
        <strain evidence="6">3651</strain>
        <tissue evidence="6">Leaf</tissue>
    </source>
</reference>
<feature type="region of interest" description="Disordered" evidence="5">
    <location>
        <begin position="78"/>
        <end position="97"/>
    </location>
</feature>
<comment type="caution">
    <text evidence="6">The sequence shown here is derived from an EMBL/GenBank/DDBJ whole genome shotgun (WGS) entry which is preliminary data.</text>
</comment>
<dbReference type="PRINTS" id="PR01950">
    <property type="entry name" value="LANCSUPER"/>
</dbReference>
<gene>
    <name evidence="6" type="ORF">Salat_2038800</name>
</gene>
<dbReference type="Gene3D" id="1.50.10.10">
    <property type="match status" value="1"/>
</dbReference>
<dbReference type="Pfam" id="PF05147">
    <property type="entry name" value="LANC_like"/>
    <property type="match status" value="1"/>
</dbReference>
<dbReference type="PANTHER" id="PTHR12736">
    <property type="entry name" value="LANC-LIKE PROTEIN"/>
    <property type="match status" value="1"/>
</dbReference>
<feature type="compositionally biased region" description="Basic and acidic residues" evidence="5">
    <location>
        <begin position="83"/>
        <end position="97"/>
    </location>
</feature>
<dbReference type="CDD" id="cd04794">
    <property type="entry name" value="euk_LANCL"/>
    <property type="match status" value="1"/>
</dbReference>
<evidence type="ECO:0000256" key="5">
    <source>
        <dbReference type="SAM" id="MobiDB-lite"/>
    </source>
</evidence>
<organism evidence="6 7">
    <name type="scientific">Sesamum alatum</name>
    <dbReference type="NCBI Taxonomy" id="300844"/>
    <lineage>
        <taxon>Eukaryota</taxon>
        <taxon>Viridiplantae</taxon>
        <taxon>Streptophyta</taxon>
        <taxon>Embryophyta</taxon>
        <taxon>Tracheophyta</taxon>
        <taxon>Spermatophyta</taxon>
        <taxon>Magnoliopsida</taxon>
        <taxon>eudicotyledons</taxon>
        <taxon>Gunneridae</taxon>
        <taxon>Pentapetalae</taxon>
        <taxon>asterids</taxon>
        <taxon>lamiids</taxon>
        <taxon>Lamiales</taxon>
        <taxon>Pedaliaceae</taxon>
        <taxon>Sesamum</taxon>
    </lineage>
</organism>
<dbReference type="Proteomes" id="UP001293254">
    <property type="component" value="Unassembled WGS sequence"/>
</dbReference>
<dbReference type="FunFam" id="1.50.10.10:FF:000035">
    <property type="entry name" value="LanC-like protein 2"/>
    <property type="match status" value="1"/>
</dbReference>
<dbReference type="InterPro" id="IPR020464">
    <property type="entry name" value="LanC-like_prot_euk"/>
</dbReference>
<evidence type="ECO:0000256" key="4">
    <source>
        <dbReference type="PIRSR" id="PIRSR607822-1"/>
    </source>
</evidence>
<dbReference type="InterPro" id="IPR007822">
    <property type="entry name" value="LANC-like"/>
</dbReference>
<dbReference type="SUPFAM" id="SSF158745">
    <property type="entry name" value="LanC-like"/>
    <property type="match status" value="1"/>
</dbReference>
<evidence type="ECO:0000313" key="7">
    <source>
        <dbReference type="Proteomes" id="UP001293254"/>
    </source>
</evidence>
<proteinExistence type="inferred from homology"/>
<dbReference type="AlphaFoldDB" id="A0AAE1Y0I3"/>
<accession>A0AAE1Y0I3</accession>
<feature type="binding site" evidence="4">
    <location>
        <position position="361"/>
    </location>
    <ligand>
        <name>Zn(2+)</name>
        <dbReference type="ChEBI" id="CHEBI:29105"/>
    </ligand>
</feature>
<feature type="binding site" evidence="4">
    <location>
        <position position="406"/>
    </location>
    <ligand>
        <name>Zn(2+)</name>
        <dbReference type="ChEBI" id="CHEBI:29105"/>
    </ligand>
</feature>
<comment type="similarity">
    <text evidence="1">Belongs to the LanC-like protein family.</text>
</comment>
<dbReference type="PANTHER" id="PTHR12736:SF22">
    <property type="entry name" value="LANC-LIKE PROTEIN GCL2"/>
    <property type="match status" value="1"/>
</dbReference>
<dbReference type="GO" id="GO:0046872">
    <property type="term" value="F:metal ion binding"/>
    <property type="evidence" value="ECO:0007669"/>
    <property type="project" value="UniProtKB-KW"/>
</dbReference>
<evidence type="ECO:0000256" key="1">
    <source>
        <dbReference type="ARBA" id="ARBA00007179"/>
    </source>
</evidence>
<reference evidence="6" key="2">
    <citation type="journal article" date="2024" name="Plant">
        <title>Genomic evolution and insights into agronomic trait innovations of Sesamum species.</title>
        <authorList>
            <person name="Miao H."/>
            <person name="Wang L."/>
            <person name="Qu L."/>
            <person name="Liu H."/>
            <person name="Sun Y."/>
            <person name="Le M."/>
            <person name="Wang Q."/>
            <person name="Wei S."/>
            <person name="Zheng Y."/>
            <person name="Lin W."/>
            <person name="Duan Y."/>
            <person name="Cao H."/>
            <person name="Xiong S."/>
            <person name="Wang X."/>
            <person name="Wei L."/>
            <person name="Li C."/>
            <person name="Ma Q."/>
            <person name="Ju M."/>
            <person name="Zhao R."/>
            <person name="Li G."/>
            <person name="Mu C."/>
            <person name="Tian Q."/>
            <person name="Mei H."/>
            <person name="Zhang T."/>
            <person name="Gao T."/>
            <person name="Zhang H."/>
        </authorList>
    </citation>
    <scope>NUCLEOTIDE SEQUENCE</scope>
    <source>
        <strain evidence="6">3651</strain>
    </source>
</reference>
<keyword evidence="7" id="KW-1185">Reference proteome</keyword>
<dbReference type="GO" id="GO:0005886">
    <property type="term" value="C:plasma membrane"/>
    <property type="evidence" value="ECO:0007669"/>
    <property type="project" value="TreeGrafter"/>
</dbReference>
<keyword evidence="3 4" id="KW-0862">Zinc</keyword>
<dbReference type="GO" id="GO:0005975">
    <property type="term" value="P:carbohydrate metabolic process"/>
    <property type="evidence" value="ECO:0007669"/>
    <property type="project" value="InterPro"/>
</dbReference>
<dbReference type="SMART" id="SM01260">
    <property type="entry name" value="LANC_like"/>
    <property type="match status" value="1"/>
</dbReference>
<name>A0AAE1Y0I3_9LAMI</name>
<dbReference type="InterPro" id="IPR012341">
    <property type="entry name" value="6hp_glycosidase-like_sf"/>
</dbReference>
<evidence type="ECO:0000313" key="6">
    <source>
        <dbReference type="EMBL" id="KAK4420883.1"/>
    </source>
</evidence>
<feature type="binding site" evidence="4">
    <location>
        <position position="407"/>
    </location>
    <ligand>
        <name>Zn(2+)</name>
        <dbReference type="ChEBI" id="CHEBI:29105"/>
    </ligand>
</feature>
<dbReference type="EMBL" id="JACGWO010000008">
    <property type="protein sequence ID" value="KAK4420883.1"/>
    <property type="molecule type" value="Genomic_DNA"/>
</dbReference>
<protein>
    <submittedName>
        <fullName evidence="6">LanC-like protein GCL2</fullName>
    </submittedName>
</protein>
<keyword evidence="2 4" id="KW-0479">Metal-binding</keyword>
<dbReference type="PRINTS" id="PR01951">
    <property type="entry name" value="LANCEUKARYTE"/>
</dbReference>
<sequence length="488" mass="54233">MGSDLCLLSRRHVHILTVSLHSKRVSLLHLRLFLLFGRSSSSITRFPQLLIPSTPINKDAKHQERTMADRCFPNVMPDFVPESPKKNEEEAKEKIERDEIQPQGTQDSLLKLLSLPHSALSQKLQRAALDLKETVVVETWGATGQRVEDFTLYTGTLGTAFLLFKSFQVAGNKNDLSLCLEIVKACDSSSASSRDVTFICGRAGVCALGAVVAKHIGDDNLLQHYLAQFKEIKLSTDHPDELLYGRAGYLWTCLFLNKHLGKETIPSTSTGAIVREIIIKGRKLGEAGGSPLMFEWYGERYWGAAHGLAGISHVLMEFELTSDEREDVKGTLRYMMKNRFPSGNYPASEEDKKRDVLVHWCHGAPGVALTLIKAAEVFGDKEFLEAAMDAAEVVWNRGLLKRVGICHGISGNAYVFLSLYRLTGIVEYLYRAKAFACFLLDRAHMLMATGDLHGGDNPSSLFEGIGGMAHLFLDMVQPKNARFPAYEL</sequence>
<evidence type="ECO:0000256" key="2">
    <source>
        <dbReference type="ARBA" id="ARBA00022723"/>
    </source>
</evidence>
<evidence type="ECO:0000256" key="3">
    <source>
        <dbReference type="ARBA" id="ARBA00022833"/>
    </source>
</evidence>